<dbReference type="Proteomes" id="UP000463138">
    <property type="component" value="Unassembled WGS sequence"/>
</dbReference>
<dbReference type="EMBL" id="QOVF01000001">
    <property type="protein sequence ID" value="KAA0696625.1"/>
    <property type="molecule type" value="Genomic_DNA"/>
</dbReference>
<dbReference type="GO" id="GO:0022857">
    <property type="term" value="F:transmembrane transporter activity"/>
    <property type="evidence" value="ECO:0007669"/>
    <property type="project" value="InterPro"/>
</dbReference>
<dbReference type="Gene3D" id="2.40.420.20">
    <property type="match status" value="1"/>
</dbReference>
<accession>A0A7V7KWL9</accession>
<comment type="similarity">
    <text evidence="2">Belongs to the membrane fusion protein (MFP) (TC 8.A.1) family.</text>
</comment>
<evidence type="ECO:0000259" key="9">
    <source>
        <dbReference type="Pfam" id="PF25967"/>
    </source>
</evidence>
<feature type="domain" description="Multidrug resistance protein MdtA-like C-terminal permuted SH3" evidence="9">
    <location>
        <begin position="341"/>
        <end position="397"/>
    </location>
</feature>
<feature type="compositionally biased region" description="Acidic residues" evidence="5">
    <location>
        <begin position="412"/>
        <end position="425"/>
    </location>
</feature>
<dbReference type="PANTHER" id="PTHR30158">
    <property type="entry name" value="ACRA/E-RELATED COMPONENT OF DRUG EFFLUX TRANSPORTER"/>
    <property type="match status" value="1"/>
</dbReference>
<evidence type="ECO:0000256" key="3">
    <source>
        <dbReference type="ARBA" id="ARBA00023054"/>
    </source>
</evidence>
<dbReference type="PANTHER" id="PTHR30158:SF24">
    <property type="entry name" value="HLYD FAMILY SECRETION PROTEIN"/>
    <property type="match status" value="1"/>
</dbReference>
<keyword evidence="3 4" id="KW-0175">Coiled coil</keyword>
<sequence length="425" mass="45960">MSSGPCSSVPHTIFMLGQPLRVSLSPIFERLTFMQTPQFPFRSSQAAAWIRALSVLAVAALVSACGSDDKSKSTEKTPPMVTVQEVTLSDADLIQEYPARVRGAREVEVRARISGVLQERVYVEGADVKEGDILFRIFPEPMQILVKQAEAAKSNAIAEVKQAEREWERAKQLFERGALSASERDRTQSQLDFARAGLDEADALLDEAKLNLSYTNVRAPMDGSASLEVVPEGSVLAVGALLTTLVKQDPVHVIFALPERDAAMQRAAQIEDDTLNGAVTMLMADGSEYPRTGSIDFTSSSIDNATGSITLRAVFDNPDRQLIPGQFVRIRLVLKHFTDQVLLPSEAVGASGDGPQVLVVNDDSEIEIRKVKLGDILGARQIILEGVEPGDRVVVNGQVGLRAGAKVRVDGGEPEQDPATDDAEE</sequence>
<name>A0A7V7KWL9_9GAMM</name>
<organism evidence="10 11">
    <name type="scientific">Halopseudomonas laoshanensis</name>
    <dbReference type="NCBI Taxonomy" id="2268758"/>
    <lineage>
        <taxon>Bacteria</taxon>
        <taxon>Pseudomonadati</taxon>
        <taxon>Pseudomonadota</taxon>
        <taxon>Gammaproteobacteria</taxon>
        <taxon>Pseudomonadales</taxon>
        <taxon>Pseudomonadaceae</taxon>
        <taxon>Halopseudomonas</taxon>
    </lineage>
</organism>
<evidence type="ECO:0000313" key="11">
    <source>
        <dbReference type="Proteomes" id="UP000463138"/>
    </source>
</evidence>
<dbReference type="GO" id="GO:0046677">
    <property type="term" value="P:response to antibiotic"/>
    <property type="evidence" value="ECO:0007669"/>
    <property type="project" value="TreeGrafter"/>
</dbReference>
<dbReference type="Gene3D" id="2.40.50.100">
    <property type="match status" value="1"/>
</dbReference>
<dbReference type="AlphaFoldDB" id="A0A7V7KWL9"/>
<feature type="domain" description="Multidrug resistance protein MdtA-like barrel-sandwich hybrid" evidence="7">
    <location>
        <begin position="105"/>
        <end position="240"/>
    </location>
</feature>
<dbReference type="GO" id="GO:0030313">
    <property type="term" value="C:cell envelope"/>
    <property type="evidence" value="ECO:0007669"/>
    <property type="project" value="UniProtKB-SubCell"/>
</dbReference>
<feature type="domain" description="Multidrug resistance protein MdtA-like beta-barrel" evidence="8">
    <location>
        <begin position="250"/>
        <end position="333"/>
    </location>
</feature>
<dbReference type="Pfam" id="PF25944">
    <property type="entry name" value="Beta-barrel_RND"/>
    <property type="match status" value="1"/>
</dbReference>
<comment type="subcellular location">
    <subcellularLocation>
        <location evidence="1">Cell inner membrane</location>
        <topology evidence="1">Lipid-anchor</topology>
    </subcellularLocation>
</comment>
<dbReference type="OrthoDB" id="9800613at2"/>
<evidence type="ECO:0000259" key="7">
    <source>
        <dbReference type="Pfam" id="PF25917"/>
    </source>
</evidence>
<feature type="domain" description="Multidrug resistance protein MdtA-like alpha-helical hairpin" evidence="6">
    <location>
        <begin position="147"/>
        <end position="215"/>
    </location>
</feature>
<protein>
    <submittedName>
        <fullName evidence="10">Efflux RND transporter periplasmic adaptor subunit</fullName>
    </submittedName>
</protein>
<proteinExistence type="inferred from homology"/>
<dbReference type="Pfam" id="PF25967">
    <property type="entry name" value="RND-MFP_C"/>
    <property type="match status" value="1"/>
</dbReference>
<dbReference type="InterPro" id="IPR006143">
    <property type="entry name" value="RND_pump_MFP"/>
</dbReference>
<evidence type="ECO:0000256" key="4">
    <source>
        <dbReference type="SAM" id="Coils"/>
    </source>
</evidence>
<dbReference type="InterPro" id="IPR058626">
    <property type="entry name" value="MdtA-like_b-barrel"/>
</dbReference>
<dbReference type="Gene3D" id="2.40.30.170">
    <property type="match status" value="1"/>
</dbReference>
<feature type="coiled-coil region" evidence="4">
    <location>
        <begin position="146"/>
        <end position="173"/>
    </location>
</feature>
<evidence type="ECO:0000256" key="1">
    <source>
        <dbReference type="ARBA" id="ARBA00004519"/>
    </source>
</evidence>
<dbReference type="Pfam" id="PF25917">
    <property type="entry name" value="BSH_RND"/>
    <property type="match status" value="1"/>
</dbReference>
<gene>
    <name evidence="10" type="ORF">DT594_04640</name>
</gene>
<keyword evidence="11" id="KW-1185">Reference proteome</keyword>
<dbReference type="GO" id="GO:0005886">
    <property type="term" value="C:plasma membrane"/>
    <property type="evidence" value="ECO:0007669"/>
    <property type="project" value="TreeGrafter"/>
</dbReference>
<evidence type="ECO:0000313" key="10">
    <source>
        <dbReference type="EMBL" id="KAA0696625.1"/>
    </source>
</evidence>
<feature type="region of interest" description="Disordered" evidence="5">
    <location>
        <begin position="406"/>
        <end position="425"/>
    </location>
</feature>
<dbReference type="InterPro" id="IPR058624">
    <property type="entry name" value="MdtA-like_HH"/>
</dbReference>
<dbReference type="InterPro" id="IPR058627">
    <property type="entry name" value="MdtA-like_C"/>
</dbReference>
<evidence type="ECO:0000259" key="6">
    <source>
        <dbReference type="Pfam" id="PF25876"/>
    </source>
</evidence>
<evidence type="ECO:0000256" key="2">
    <source>
        <dbReference type="ARBA" id="ARBA00009477"/>
    </source>
</evidence>
<evidence type="ECO:0000256" key="5">
    <source>
        <dbReference type="SAM" id="MobiDB-lite"/>
    </source>
</evidence>
<dbReference type="SUPFAM" id="SSF111369">
    <property type="entry name" value="HlyD-like secretion proteins"/>
    <property type="match status" value="1"/>
</dbReference>
<dbReference type="NCBIfam" id="TIGR01730">
    <property type="entry name" value="RND_mfp"/>
    <property type="match status" value="1"/>
</dbReference>
<reference evidence="10 11" key="1">
    <citation type="submission" date="2018-07" db="EMBL/GenBank/DDBJ databases">
        <title>Pseudomonas laoshanensis sp. nov., isolated from soil.</title>
        <authorList>
            <person name="Sun J."/>
            <person name="Yu L."/>
            <person name="Wang M."/>
            <person name="Zhang C."/>
        </authorList>
    </citation>
    <scope>NUCLEOTIDE SEQUENCE [LARGE SCALE GENOMIC DNA]</scope>
    <source>
        <strain evidence="10 11">Y22</strain>
    </source>
</reference>
<comment type="caution">
    <text evidence="10">The sequence shown here is derived from an EMBL/GenBank/DDBJ whole genome shotgun (WGS) entry which is preliminary data.</text>
</comment>
<dbReference type="InterPro" id="IPR058625">
    <property type="entry name" value="MdtA-like_BSH"/>
</dbReference>
<dbReference type="Gene3D" id="1.10.287.470">
    <property type="entry name" value="Helix hairpin bin"/>
    <property type="match status" value="1"/>
</dbReference>
<dbReference type="Pfam" id="PF25876">
    <property type="entry name" value="HH_MFP_RND"/>
    <property type="match status" value="1"/>
</dbReference>
<evidence type="ECO:0000259" key="8">
    <source>
        <dbReference type="Pfam" id="PF25944"/>
    </source>
</evidence>